<evidence type="ECO:0000313" key="2">
    <source>
        <dbReference type="EMBL" id="MBA5685926.1"/>
    </source>
</evidence>
<evidence type="ECO:0000256" key="1">
    <source>
        <dbReference type="SAM" id="MobiDB-lite"/>
    </source>
</evidence>
<feature type="region of interest" description="Disordered" evidence="1">
    <location>
        <begin position="45"/>
        <end position="109"/>
    </location>
</feature>
<dbReference type="Proteomes" id="UP000573499">
    <property type="component" value="Unassembled WGS sequence"/>
</dbReference>
<feature type="compositionally biased region" description="Basic and acidic residues" evidence="1">
    <location>
        <begin position="45"/>
        <end position="54"/>
    </location>
</feature>
<dbReference type="EMBL" id="JACEZU010000001">
    <property type="protein sequence ID" value="MBA5685926.1"/>
    <property type="molecule type" value="Genomic_DNA"/>
</dbReference>
<reference evidence="2 3" key="1">
    <citation type="submission" date="2020-07" db="EMBL/GenBank/DDBJ databases">
        <title>Novel species isolated from subtropical streams in China.</title>
        <authorList>
            <person name="Lu H."/>
        </authorList>
    </citation>
    <scope>NUCLEOTIDE SEQUENCE [LARGE SCALE GENOMIC DNA]</scope>
    <source>
        <strain evidence="2 3">LX47W</strain>
    </source>
</reference>
<feature type="compositionally biased region" description="Acidic residues" evidence="1">
    <location>
        <begin position="55"/>
        <end position="69"/>
    </location>
</feature>
<comment type="caution">
    <text evidence="2">The sequence shown here is derived from an EMBL/GenBank/DDBJ whole genome shotgun (WGS) entry which is preliminary data.</text>
</comment>
<feature type="region of interest" description="Disordered" evidence="1">
    <location>
        <begin position="1"/>
        <end position="26"/>
    </location>
</feature>
<dbReference type="RefSeq" id="WP_182151670.1">
    <property type="nucleotide sequence ID" value="NZ_JACEZU010000001.1"/>
</dbReference>
<feature type="region of interest" description="Disordered" evidence="1">
    <location>
        <begin position="522"/>
        <end position="542"/>
    </location>
</feature>
<evidence type="ECO:0000313" key="3">
    <source>
        <dbReference type="Proteomes" id="UP000573499"/>
    </source>
</evidence>
<dbReference type="InterPro" id="IPR025048">
    <property type="entry name" value="DUF3987"/>
</dbReference>
<dbReference type="AlphaFoldDB" id="A0A7W2F6C6"/>
<gene>
    <name evidence="2" type="ORF">H3H39_02520</name>
</gene>
<name>A0A7W2F6C6_9BURK</name>
<keyword evidence="3" id="KW-1185">Reference proteome</keyword>
<protein>
    <submittedName>
        <fullName evidence="2">DUF3987 domain-containing protein</fullName>
    </submittedName>
</protein>
<proteinExistence type="predicted"/>
<dbReference type="Pfam" id="PF13148">
    <property type="entry name" value="DUF3987"/>
    <property type="match status" value="1"/>
</dbReference>
<sequence length="542" mass="59556">MDLQNNTAVAEQDSAHQPVLKKKPTFKELATKIKEERARRAKFLAEYEKKRAQEDDATTDGEDEFDTDEVAPAASPSAGQKMPPPPPANTTVTDEQEELPPTPSNAGRIVVKQKPPYPVHAFGVFLEGLIMLIASAIQVAPELVGSVMLGMLSALAQPLINVSVKASGKGMPVSLNLFIIAASGERKSSTLQAVAKPMYLAISRAIDQRRQMIIQDITVDGMVVGLIERCVAQYLLVMEGATLLSGHAMKQENLGRFLGIVSSLYSNEAISRTRVDQHCTGEDRRLSATIFTQPIVAMEFLSSEMVMQQGLGNRFLYSQPQSLVGSRQFNDIDLDSDPLYLDYCEKIGALANLPWTINEHTQGVEPQTMRLSSEAKQVWAIYYNKQELAAGPGGEMATHAGYVTRFAEQVLRTSAVLEFVENPHAVTISADTMARAIELGDYYLGSAMEAFTAAPANKTELDARTLLEWMKNKTVELNMYAIPARMMYQDGPRCARPSTRTNELLSVLLARGEVSKDARPVQYKGKRSNDNYTVTGMGNEPE</sequence>
<accession>A0A7W2F6C6</accession>
<organism evidence="2 3">
    <name type="scientific">Rugamonas apoptosis</name>
    <dbReference type="NCBI Taxonomy" id="2758570"/>
    <lineage>
        <taxon>Bacteria</taxon>
        <taxon>Pseudomonadati</taxon>
        <taxon>Pseudomonadota</taxon>
        <taxon>Betaproteobacteria</taxon>
        <taxon>Burkholderiales</taxon>
        <taxon>Oxalobacteraceae</taxon>
        <taxon>Telluria group</taxon>
        <taxon>Rugamonas</taxon>
    </lineage>
</organism>